<evidence type="ECO:0000313" key="2">
    <source>
        <dbReference type="EMBL" id="VDR38649.1"/>
    </source>
</evidence>
<accession>A0A3P8JZE4</accession>
<dbReference type="EMBL" id="LR131273">
    <property type="protein sequence ID" value="VDR38649.1"/>
    <property type="molecule type" value="Genomic_DNA"/>
</dbReference>
<organism evidence="2 3">
    <name type="scientific">Tsukamurella paurometabola</name>
    <name type="common">Corynebacterium paurometabolum</name>
    <dbReference type="NCBI Taxonomy" id="2061"/>
    <lineage>
        <taxon>Bacteria</taxon>
        <taxon>Bacillati</taxon>
        <taxon>Actinomycetota</taxon>
        <taxon>Actinomycetes</taxon>
        <taxon>Mycobacteriales</taxon>
        <taxon>Tsukamurellaceae</taxon>
        <taxon>Tsukamurella</taxon>
    </lineage>
</organism>
<proteinExistence type="predicted"/>
<feature type="transmembrane region" description="Helical" evidence="1">
    <location>
        <begin position="48"/>
        <end position="70"/>
    </location>
</feature>
<name>A0A3P8JZE4_TSUPA</name>
<protein>
    <submittedName>
        <fullName evidence="2">Uncharacterized protein</fullName>
    </submittedName>
</protein>
<feature type="transmembrane region" description="Helical" evidence="1">
    <location>
        <begin position="23"/>
        <end position="42"/>
    </location>
</feature>
<keyword evidence="1" id="KW-0472">Membrane</keyword>
<keyword evidence="1" id="KW-0812">Transmembrane</keyword>
<dbReference type="AlphaFoldDB" id="A0A3P8JZE4"/>
<sequence>MVVDRTRHGVVHYPAVMNRVSRIDVSLVVFIASMVVGVFAGSEATRHGVWALITACVCVFIVGTALFRLLGQWIKAAPR</sequence>
<keyword evidence="1" id="KW-1133">Transmembrane helix</keyword>
<evidence type="ECO:0000313" key="3">
    <source>
        <dbReference type="Proteomes" id="UP000271626"/>
    </source>
</evidence>
<gene>
    <name evidence="2" type="ORF">NCTC10741_01772</name>
</gene>
<dbReference type="Proteomes" id="UP000271626">
    <property type="component" value="Chromosome"/>
</dbReference>
<evidence type="ECO:0000256" key="1">
    <source>
        <dbReference type="SAM" id="Phobius"/>
    </source>
</evidence>
<reference evidence="2 3" key="1">
    <citation type="submission" date="2018-12" db="EMBL/GenBank/DDBJ databases">
        <authorList>
            <consortium name="Pathogen Informatics"/>
        </authorList>
    </citation>
    <scope>NUCLEOTIDE SEQUENCE [LARGE SCALE GENOMIC DNA]</scope>
    <source>
        <strain evidence="2 3">NCTC10741</strain>
    </source>
</reference>